<reference evidence="3" key="1">
    <citation type="submission" date="2016-05" db="EMBL/GenBank/DDBJ databases">
        <title>Comparative genomics of biotechnologically important yeasts.</title>
        <authorList>
            <consortium name="DOE Joint Genome Institute"/>
            <person name="Riley R."/>
            <person name="Haridas S."/>
            <person name="Wolfe K.H."/>
            <person name="Lopes M.R."/>
            <person name="Hittinger C.T."/>
            <person name="Goker M."/>
            <person name="Salamov A."/>
            <person name="Wisecaver J."/>
            <person name="Long T.M."/>
            <person name="Aerts A.L."/>
            <person name="Barry K."/>
            <person name="Choi C."/>
            <person name="Clum A."/>
            <person name="Coughlan A.Y."/>
            <person name="Deshpande S."/>
            <person name="Douglass A.P."/>
            <person name="Hanson S.J."/>
            <person name="Klenk H.-P."/>
            <person name="Labutti K."/>
            <person name="Lapidus A."/>
            <person name="Lindquist E."/>
            <person name="Lipzen A."/>
            <person name="Meier-Kolthoff J.P."/>
            <person name="Ohm R.A."/>
            <person name="Otillar R.P."/>
            <person name="Pangilinan J."/>
            <person name="Peng Y."/>
            <person name="Rokas A."/>
            <person name="Rosa C.A."/>
            <person name="Scheuner C."/>
            <person name="Sibirny A.A."/>
            <person name="Slot J.C."/>
            <person name="Stielow J.B."/>
            <person name="Sun H."/>
            <person name="Kurtzman C.P."/>
            <person name="Blackwell M."/>
            <person name="Grigoriev I.V."/>
            <person name="Jeffries T.W."/>
        </authorList>
    </citation>
    <scope>NUCLEOTIDE SEQUENCE [LARGE SCALE GENOMIC DNA]</scope>
    <source>
        <strain evidence="3">NRRL Y-2460</strain>
    </source>
</reference>
<feature type="compositionally biased region" description="Low complexity" evidence="1">
    <location>
        <begin position="498"/>
        <end position="507"/>
    </location>
</feature>
<dbReference type="AlphaFoldDB" id="A0A1E4TNX3"/>
<dbReference type="Pfam" id="PF08618">
    <property type="entry name" value="Opi1"/>
    <property type="match status" value="1"/>
</dbReference>
<sequence>MADKTLSFSVAAEEDEVKRKLSINSLLAEEAEQDNKKLNNDQVYLKNSRNVSYNKDEEEEEEEEKEAKKDEDEDEDVFMAVEALEALKNGNNNGRHINGTNNSGNSNGETFLNKVASYPLILNSIKILEKNLNNLPLPANRKRWFNNVDGNNNNSDSRNIEDSYDNNKRLKLSSSRSFTSAFGSSINNNANTTTINENDNDPSMKKNFQDIKDLSFVNLNIESRRKLQMLINFLKIGNAQLNQRIENLMKNCELERLKKLEKQKNYKLVMEGKQEIQHTENTAKDLKQEDEEEEDEEEEEEEEEEYHDANDSLLTPTNSNNKYDLSNSSSNDPINQIKHDIVGTVKKIVKVVSKFTGNSLPEPARSNVRELLLRLPNNWAISLKEKNEQILFSTNHQLFKNKELITDPNGKVLILAQESLDMIKKIITFCNDSLEKAEVWNLEKTNEQESLREKLLMNNHINRHQQKTNDKKNGDNISIRKRSKIDINDLVHEENENENNNSNNNKNDCGPIGDDPTKDIQTNYTRISDNTDIRN</sequence>
<dbReference type="Proteomes" id="UP000094236">
    <property type="component" value="Unassembled WGS sequence"/>
</dbReference>
<dbReference type="GO" id="GO:0006357">
    <property type="term" value="P:regulation of transcription by RNA polymerase II"/>
    <property type="evidence" value="ECO:0007669"/>
    <property type="project" value="TreeGrafter"/>
</dbReference>
<protein>
    <recommendedName>
        <fullName evidence="4">Transcriptional repressor OPI1</fullName>
    </recommendedName>
</protein>
<feature type="region of interest" description="Disordered" evidence="1">
    <location>
        <begin position="183"/>
        <end position="204"/>
    </location>
</feature>
<dbReference type="GO" id="GO:0008654">
    <property type="term" value="P:phospholipid biosynthetic process"/>
    <property type="evidence" value="ECO:0007669"/>
    <property type="project" value="TreeGrafter"/>
</dbReference>
<feature type="compositionally biased region" description="Acidic residues" evidence="1">
    <location>
        <begin position="288"/>
        <end position="306"/>
    </location>
</feature>
<gene>
    <name evidence="2" type="ORF">PACTADRAFT_36038</name>
</gene>
<feature type="compositionally biased region" description="Polar residues" evidence="1">
    <location>
        <begin position="40"/>
        <end position="53"/>
    </location>
</feature>
<dbReference type="OrthoDB" id="2441642at2759"/>
<evidence type="ECO:0000256" key="1">
    <source>
        <dbReference type="SAM" id="MobiDB-lite"/>
    </source>
</evidence>
<feature type="compositionally biased region" description="Basic and acidic residues" evidence="1">
    <location>
        <begin position="271"/>
        <end position="287"/>
    </location>
</feature>
<name>A0A1E4TNX3_PACTA</name>
<feature type="region of interest" description="Disordered" evidence="1">
    <location>
        <begin position="494"/>
        <end position="535"/>
    </location>
</feature>
<organism evidence="2 3">
    <name type="scientific">Pachysolen tannophilus NRRL Y-2460</name>
    <dbReference type="NCBI Taxonomy" id="669874"/>
    <lineage>
        <taxon>Eukaryota</taxon>
        <taxon>Fungi</taxon>
        <taxon>Dikarya</taxon>
        <taxon>Ascomycota</taxon>
        <taxon>Saccharomycotina</taxon>
        <taxon>Pichiomycetes</taxon>
        <taxon>Pachysolenaceae</taxon>
        <taxon>Pachysolen</taxon>
    </lineage>
</organism>
<evidence type="ECO:0000313" key="3">
    <source>
        <dbReference type="Proteomes" id="UP000094236"/>
    </source>
</evidence>
<dbReference type="PANTHER" id="PTHR38406">
    <property type="entry name" value="TRANSCRIPTIONAL REPRESSOR OPI1"/>
    <property type="match status" value="1"/>
</dbReference>
<dbReference type="GO" id="GO:0005783">
    <property type="term" value="C:endoplasmic reticulum"/>
    <property type="evidence" value="ECO:0007669"/>
    <property type="project" value="TreeGrafter"/>
</dbReference>
<dbReference type="GO" id="GO:0005634">
    <property type="term" value="C:nucleus"/>
    <property type="evidence" value="ECO:0007669"/>
    <property type="project" value="TreeGrafter"/>
</dbReference>
<dbReference type="STRING" id="669874.A0A1E4TNX3"/>
<feature type="region of interest" description="Disordered" evidence="1">
    <location>
        <begin position="271"/>
        <end position="333"/>
    </location>
</feature>
<feature type="compositionally biased region" description="Low complexity" evidence="1">
    <location>
        <begin position="183"/>
        <end position="197"/>
    </location>
</feature>
<dbReference type="GO" id="GO:0030968">
    <property type="term" value="P:endoplasmic reticulum unfolded protein response"/>
    <property type="evidence" value="ECO:0007669"/>
    <property type="project" value="TreeGrafter"/>
</dbReference>
<feature type="region of interest" description="Disordered" evidence="1">
    <location>
        <begin position="31"/>
        <end position="75"/>
    </location>
</feature>
<accession>A0A1E4TNX3</accession>
<keyword evidence="3" id="KW-1185">Reference proteome</keyword>
<evidence type="ECO:0000313" key="2">
    <source>
        <dbReference type="EMBL" id="ODV93419.1"/>
    </source>
</evidence>
<evidence type="ECO:0008006" key="4">
    <source>
        <dbReference type="Google" id="ProtNLM"/>
    </source>
</evidence>
<feature type="compositionally biased region" description="Polar residues" evidence="1">
    <location>
        <begin position="312"/>
        <end position="333"/>
    </location>
</feature>
<dbReference type="InterPro" id="IPR013927">
    <property type="entry name" value="TF_Opi1_Ccg-8"/>
</dbReference>
<feature type="compositionally biased region" description="Polar residues" evidence="1">
    <location>
        <begin position="519"/>
        <end position="528"/>
    </location>
</feature>
<dbReference type="PANTHER" id="PTHR38406:SF1">
    <property type="entry name" value="TRANSCRIPTIONAL REPRESSOR OPI1"/>
    <property type="match status" value="1"/>
</dbReference>
<dbReference type="GO" id="GO:0003714">
    <property type="term" value="F:transcription corepressor activity"/>
    <property type="evidence" value="ECO:0007669"/>
    <property type="project" value="InterPro"/>
</dbReference>
<dbReference type="EMBL" id="KV454018">
    <property type="protein sequence ID" value="ODV93419.1"/>
    <property type="molecule type" value="Genomic_DNA"/>
</dbReference>
<proteinExistence type="predicted"/>